<dbReference type="Pfam" id="PF14905">
    <property type="entry name" value="OMP_b-brl_3"/>
    <property type="match status" value="1"/>
</dbReference>
<name>A0A7K1SW52_9SPHI</name>
<comment type="caution">
    <text evidence="2">The sequence shown here is derived from an EMBL/GenBank/DDBJ whole genome shotgun (WGS) entry which is preliminary data.</text>
</comment>
<gene>
    <name evidence="2" type="ORF">GO621_07045</name>
</gene>
<keyword evidence="3" id="KW-1185">Reference proteome</keyword>
<dbReference type="Proteomes" id="UP000462014">
    <property type="component" value="Unassembled WGS sequence"/>
</dbReference>
<reference evidence="2 3" key="1">
    <citation type="submission" date="2019-12" db="EMBL/GenBank/DDBJ databases">
        <title>Mucilaginibacter sp. HMF7410 genome sequencing and assembly.</title>
        <authorList>
            <person name="Kang H."/>
            <person name="Cha I."/>
            <person name="Kim H."/>
            <person name="Joh K."/>
        </authorList>
    </citation>
    <scope>NUCLEOTIDE SEQUENCE [LARGE SCALE GENOMIC DNA]</scope>
    <source>
        <strain evidence="2 3">HMF7410</strain>
    </source>
</reference>
<dbReference type="RefSeq" id="WP_157565499.1">
    <property type="nucleotide sequence ID" value="NZ_WPIK01000005.1"/>
</dbReference>
<dbReference type="SUPFAM" id="SSF56935">
    <property type="entry name" value="Porins"/>
    <property type="match status" value="1"/>
</dbReference>
<evidence type="ECO:0000259" key="1">
    <source>
        <dbReference type="Pfam" id="PF14905"/>
    </source>
</evidence>
<dbReference type="InterPro" id="IPR041700">
    <property type="entry name" value="OMP_b-brl_3"/>
</dbReference>
<evidence type="ECO:0000313" key="3">
    <source>
        <dbReference type="Proteomes" id="UP000462014"/>
    </source>
</evidence>
<accession>A0A7K1SW52</accession>
<protein>
    <submittedName>
        <fullName evidence="2">Outer membrane beta-barrel protein</fullName>
    </submittedName>
</protein>
<dbReference type="AlphaFoldDB" id="A0A7K1SW52"/>
<feature type="domain" description="Outer membrane protein beta-barrel" evidence="1">
    <location>
        <begin position="411"/>
        <end position="870"/>
    </location>
</feature>
<organism evidence="2 3">
    <name type="scientific">Mucilaginibacter arboris</name>
    <dbReference type="NCBI Taxonomy" id="2682090"/>
    <lineage>
        <taxon>Bacteria</taxon>
        <taxon>Pseudomonadati</taxon>
        <taxon>Bacteroidota</taxon>
        <taxon>Sphingobacteriia</taxon>
        <taxon>Sphingobacteriales</taxon>
        <taxon>Sphingobacteriaceae</taxon>
        <taxon>Mucilaginibacter</taxon>
    </lineage>
</organism>
<dbReference type="EMBL" id="WPIK01000005">
    <property type="protein sequence ID" value="MVN21290.1"/>
    <property type="molecule type" value="Genomic_DNA"/>
</dbReference>
<evidence type="ECO:0000313" key="2">
    <source>
        <dbReference type="EMBL" id="MVN21290.1"/>
    </source>
</evidence>
<sequence length="880" mass="99446">MNKRNLFYIGLITFFSFLLSNTYAQKIVTGNLKDSFNKNIIGMNVRLVSGKDTLYSKSDEKGGFIFNNIRDNDFSLSIISLIYKSPFFRFSFQKDQTIMQLKSIVLRPVTTALKEVQIKGKVTPVIFKKDTIEYNALAYPVEKYARVKEILKHLPGIEIDNNGNLTFEGQSISKLRVNGKDFFSGNVTEFITQLPANIISKLQVINDYGDRANFTGIKNGVGEKMLNLVTNSNINSGTFGGVALNSGTDKRYGMNLNGNYWKDTKQISLNTSLNTASNESGITTANFLRLNYRNNIGEKIVFNGDFNYQQSHSKLSTSSSNETFNGFGTIYNNSSNLTEGNRSNYSLNSNIQYIPDESNFITASLSVQNSDVENIMTTSGIQSGVIHQMNYTNTNAISSVPIYNGSFSVSHQFKKRGRSISLDLIVNKNDNVNSQDISDKTGYISDSNALLKDSLFHRVINTDSKTLSSSLDMEYAEPIKDNMNLNMFYKFEKAKTNNTFFTDLVDLTGNKYRIDSLSNIYHTVFNTSTTGINYNYTKGKLSTKLNLALQYNLRDMTYDDRNYNISKSYFNFIPTVIFTYDFSKEKTFSFRYSANTLYPDFEKLLPIKDLRNVQISIIGNPYLSPAITHLVNFNFRVIHPNTNSILLLGLYGSATQNQIVANTVLVKDTLNSFKQENRYLNVNGTYNIGSSYNYTFPPLVIKAVKFNTSMIGGTSYSNGTIYTDNNKSFITKIIFTQQARLWVNTKNIGFDGVVDYSYNYNSYSINSSNIAPIQILQFKGSSWINILNSLNLSFDATKKINKGYQPSLIGNPLILNASIGQKLFKKYNGSVRITFTDLLNQVNNIQRNINGNSVVDTRTNFVTRYILLAFQIQIDRFNKK</sequence>
<proteinExistence type="predicted"/>